<reference evidence="1" key="1">
    <citation type="submission" date="2021-05" db="EMBL/GenBank/DDBJ databases">
        <authorList>
            <person name="Tanabe Y."/>
        </authorList>
    </citation>
    <scope>NUCLEOTIDE SEQUENCE</scope>
    <source>
        <strain evidence="1">BOTRYCO-1</strain>
    </source>
</reference>
<protein>
    <submittedName>
        <fullName evidence="1">Flagellar biosynthesis regulatory protein FlaF</fullName>
    </submittedName>
</protein>
<reference evidence="1" key="2">
    <citation type="journal article" date="2023" name="ISME Commun">
        <title>Characterization of a bloom-associated alphaproteobacterial lineage, 'Candidatus Phycosocius': insights into freshwater algal-bacterial interactions.</title>
        <authorList>
            <person name="Tanabe Y."/>
            <person name="Yamaguchi H."/>
            <person name="Yoshida M."/>
            <person name="Kai A."/>
            <person name="Okazaki Y."/>
        </authorList>
    </citation>
    <scope>NUCLEOTIDE SEQUENCE</scope>
    <source>
        <strain evidence="1">BOTRYCO-1</strain>
    </source>
</reference>
<evidence type="ECO:0000313" key="1">
    <source>
        <dbReference type="EMBL" id="GIU67145.1"/>
    </source>
</evidence>
<evidence type="ECO:0000313" key="2">
    <source>
        <dbReference type="Proteomes" id="UP001161064"/>
    </source>
</evidence>
<accession>A0ABQ4PW38</accession>
<dbReference type="RefSeq" id="WP_284359923.1">
    <property type="nucleotide sequence ID" value="NZ_BPFZ01000007.1"/>
</dbReference>
<organism evidence="1 2">
    <name type="scientific">Candidatus Phycosocius spiralis</name>
    <dbReference type="NCBI Taxonomy" id="2815099"/>
    <lineage>
        <taxon>Bacteria</taxon>
        <taxon>Pseudomonadati</taxon>
        <taxon>Pseudomonadota</taxon>
        <taxon>Alphaproteobacteria</taxon>
        <taxon>Caulobacterales</taxon>
        <taxon>Caulobacterales incertae sedis</taxon>
        <taxon>Candidatus Phycosocius</taxon>
    </lineage>
</organism>
<keyword evidence="1" id="KW-0282">Flagellum</keyword>
<dbReference type="Proteomes" id="UP001161064">
    <property type="component" value="Unassembled WGS sequence"/>
</dbReference>
<proteinExistence type="predicted"/>
<keyword evidence="1" id="KW-0969">Cilium</keyword>
<dbReference type="Pfam" id="PF07309">
    <property type="entry name" value="FlaF"/>
    <property type="match status" value="1"/>
</dbReference>
<sequence length="128" mass="14673">MSLRAYQTAQQRVETPRELEYRLFGQVTRALIEIQDLPRYEIGKRMDAIDWNRRVWSFMASDCMSSTNALPETLRASIISLSLWVSRYSSEVMQKGESVEPLIDVNRSIMQGLASQIETNSPVLQSAE</sequence>
<dbReference type="NCBIfam" id="NF009435">
    <property type="entry name" value="PRK12794.1"/>
    <property type="match status" value="1"/>
</dbReference>
<gene>
    <name evidence="1" type="primary">flaF</name>
    <name evidence="1" type="ORF">PsB1_1299</name>
</gene>
<dbReference type="EMBL" id="BPFZ01000007">
    <property type="protein sequence ID" value="GIU67145.1"/>
    <property type="molecule type" value="Genomic_DNA"/>
</dbReference>
<name>A0ABQ4PW38_9PROT</name>
<dbReference type="InterPro" id="IPR010845">
    <property type="entry name" value="FlaF"/>
</dbReference>
<keyword evidence="1" id="KW-0966">Cell projection</keyword>
<comment type="caution">
    <text evidence="1">The sequence shown here is derived from an EMBL/GenBank/DDBJ whole genome shotgun (WGS) entry which is preliminary data.</text>
</comment>
<keyword evidence="2" id="KW-1185">Reference proteome</keyword>